<evidence type="ECO:0000313" key="1">
    <source>
        <dbReference type="EMBL" id="KAF6836499.1"/>
    </source>
</evidence>
<dbReference type="Proteomes" id="UP000639643">
    <property type="component" value="Unassembled WGS sequence"/>
</dbReference>
<dbReference type="AlphaFoldDB" id="A0A8H6KRR8"/>
<comment type="caution">
    <text evidence="1">The sequence shown here is derived from an EMBL/GenBank/DDBJ whole genome shotgun (WGS) entry which is preliminary data.</text>
</comment>
<proteinExistence type="predicted"/>
<dbReference type="EMBL" id="WIGM01000159">
    <property type="protein sequence ID" value="KAF6836499.1"/>
    <property type="molecule type" value="Genomic_DNA"/>
</dbReference>
<gene>
    <name evidence="1" type="ORF">CMUS01_05394</name>
</gene>
<keyword evidence="2" id="KW-1185">Reference proteome</keyword>
<protein>
    <submittedName>
        <fullName evidence="1">Uncharacterized protein</fullName>
    </submittedName>
</protein>
<reference evidence="1" key="1">
    <citation type="journal article" date="2020" name="Phytopathology">
        <title>Genome Sequence Resources of Colletotrichum truncatum, C. plurivorum, C. musicola, and C. sojae: Four Species Pathogenic to Soybean (Glycine max).</title>
        <authorList>
            <person name="Rogerio F."/>
            <person name="Boufleur T.R."/>
            <person name="Ciampi-Guillardi M."/>
            <person name="Sukno S.A."/>
            <person name="Thon M.R."/>
            <person name="Massola Junior N.S."/>
            <person name="Baroncelli R."/>
        </authorList>
    </citation>
    <scope>NUCLEOTIDE SEQUENCE</scope>
    <source>
        <strain evidence="1">LFN0074</strain>
    </source>
</reference>
<organism evidence="1 2">
    <name type="scientific">Colletotrichum musicola</name>
    <dbReference type="NCBI Taxonomy" id="2175873"/>
    <lineage>
        <taxon>Eukaryota</taxon>
        <taxon>Fungi</taxon>
        <taxon>Dikarya</taxon>
        <taxon>Ascomycota</taxon>
        <taxon>Pezizomycotina</taxon>
        <taxon>Sordariomycetes</taxon>
        <taxon>Hypocreomycetidae</taxon>
        <taxon>Glomerellales</taxon>
        <taxon>Glomerellaceae</taxon>
        <taxon>Colletotrichum</taxon>
        <taxon>Colletotrichum orchidearum species complex</taxon>
    </lineage>
</organism>
<evidence type="ECO:0000313" key="2">
    <source>
        <dbReference type="Proteomes" id="UP000639643"/>
    </source>
</evidence>
<accession>A0A8H6KRR8</accession>
<name>A0A8H6KRR8_9PEZI</name>
<sequence>MVLPPAPDQSIVQSALWRLRRVAFARRRAAPLEEALVALKEKPSVSCIFNREMRLDGTPRPYDDAGGDVQQTGNQWDTIRPVSLAWTRQPIVEDLRGGQRVDEDASRAQLAPREHGILIKASSSKR</sequence>